<evidence type="ECO:0000313" key="2">
    <source>
        <dbReference type="EMBL" id="SPT20006.1"/>
    </source>
</evidence>
<dbReference type="Proteomes" id="UP000280104">
    <property type="component" value="Chromosome II"/>
</dbReference>
<reference evidence="2 3" key="1">
    <citation type="submission" date="2018-05" db="EMBL/GenBank/DDBJ databases">
        <authorList>
            <person name="Thind KAUR A."/>
        </authorList>
    </citation>
    <scope>NUCLEOTIDE SEQUENCE [LARGE SCALE GENOMIC DNA]</scope>
</reference>
<sequence length="166" mass="18311">MDWPGTSPEGPGRAARPHAGSGSSSSRSDLHRRWSAGRYTNGGRPSSVLAQKLAGAPLPLIKCDHCSRMVVRRVSTTPEHPGWVFIKCLNDGNGCKFWYWEEEYIDILIERNLVHVRALLASIEAVNETSAFVARLEARHETRCEEEATSTSGLKKKGGCQIEPPL</sequence>
<accession>A0A7H4LN17</accession>
<evidence type="ECO:0000313" key="3">
    <source>
        <dbReference type="Proteomes" id="UP000280104"/>
    </source>
</evidence>
<feature type="region of interest" description="Disordered" evidence="1">
    <location>
        <begin position="147"/>
        <end position="166"/>
    </location>
</feature>
<feature type="compositionally biased region" description="Low complexity" evidence="1">
    <location>
        <begin position="8"/>
        <end position="27"/>
    </location>
</feature>
<name>A0A7H4LN17_WHEAT</name>
<proteinExistence type="predicted"/>
<feature type="region of interest" description="Disordered" evidence="1">
    <location>
        <begin position="1"/>
        <end position="30"/>
    </location>
</feature>
<evidence type="ECO:0000256" key="1">
    <source>
        <dbReference type="SAM" id="MobiDB-lite"/>
    </source>
</evidence>
<dbReference type="AlphaFoldDB" id="A0A7H4LN17"/>
<gene>
    <name evidence="2" type="ORF">CAMPLR22A2D_LOCUS4633</name>
</gene>
<dbReference type="EMBL" id="LS480641">
    <property type="protein sequence ID" value="SPT20006.1"/>
    <property type="molecule type" value="Genomic_DNA"/>
</dbReference>
<organism evidence="2 3">
    <name type="scientific">Triticum aestivum</name>
    <name type="common">Wheat</name>
    <dbReference type="NCBI Taxonomy" id="4565"/>
    <lineage>
        <taxon>Eukaryota</taxon>
        <taxon>Viridiplantae</taxon>
        <taxon>Streptophyta</taxon>
        <taxon>Embryophyta</taxon>
        <taxon>Tracheophyta</taxon>
        <taxon>Spermatophyta</taxon>
        <taxon>Magnoliopsida</taxon>
        <taxon>Liliopsida</taxon>
        <taxon>Poales</taxon>
        <taxon>Poaceae</taxon>
        <taxon>BOP clade</taxon>
        <taxon>Pooideae</taxon>
        <taxon>Triticodae</taxon>
        <taxon>Triticeae</taxon>
        <taxon>Triticinae</taxon>
        <taxon>Triticum</taxon>
    </lineage>
</organism>
<dbReference type="PANTHER" id="PTHR33680:SF7">
    <property type="entry name" value="OS02G0474200 PROTEIN"/>
    <property type="match status" value="1"/>
</dbReference>
<dbReference type="PANTHER" id="PTHR33680">
    <property type="entry name" value="OS07G0190500 PROTEIN"/>
    <property type="match status" value="1"/>
</dbReference>
<protein>
    <submittedName>
        <fullName evidence="2">Uncharacterized protein</fullName>
    </submittedName>
</protein>